<dbReference type="Proteomes" id="UP000032748">
    <property type="component" value="Chromosome"/>
</dbReference>
<evidence type="ECO:0000313" key="3">
    <source>
        <dbReference type="Proteomes" id="UP000032748"/>
    </source>
</evidence>
<proteinExistence type="predicted"/>
<organism evidence="2 3">
    <name type="scientific">Pseudomonas chlororaphis</name>
    <dbReference type="NCBI Taxonomy" id="587753"/>
    <lineage>
        <taxon>Bacteria</taxon>
        <taxon>Pseudomonadati</taxon>
        <taxon>Pseudomonadota</taxon>
        <taxon>Gammaproteobacteria</taxon>
        <taxon>Pseudomonadales</taxon>
        <taxon>Pseudomonadaceae</taxon>
        <taxon>Pseudomonas</taxon>
    </lineage>
</organism>
<feature type="compositionally biased region" description="Basic and acidic residues" evidence="1">
    <location>
        <begin position="133"/>
        <end position="148"/>
    </location>
</feature>
<protein>
    <submittedName>
        <fullName evidence="2">Uncharacterized protein</fullName>
    </submittedName>
</protein>
<evidence type="ECO:0000256" key="1">
    <source>
        <dbReference type="SAM" id="MobiDB-lite"/>
    </source>
</evidence>
<reference evidence="2 3" key="1">
    <citation type="journal article" date="2015" name="Mol. Plant Microbe Interact.">
        <title>Comparative Genomic Analysis of Pseudomonas chlororaphis PCL1606 Reveals New Insight into Antifungal Compounds Involved in Biocontrol.</title>
        <authorList>
            <person name="Calderon C.E."/>
            <person name="Ramos C."/>
            <person name="de Vicente A."/>
            <person name="Cazorla F.M."/>
        </authorList>
    </citation>
    <scope>NUCLEOTIDE SEQUENCE [LARGE SCALE GENOMIC DNA]</scope>
    <source>
        <strain evidence="2 3">PCL1606</strain>
    </source>
</reference>
<gene>
    <name evidence="2" type="ORF">PCL1606_34750</name>
</gene>
<sequence length="148" mass="15581">MTECRQSPDGQRAIGRGRFRRSAGPRVPVGAQAIVAGSRIDGRQHAPDRYQGTVVGGTAETGPGRVRVGVGLAGHLQRGGAALRIRQAAAVGPGDPSPQELPGHARGRIARWSGYRQRGPVAEHIRTTGQDASGRRVDSEVTRGRSIP</sequence>
<feature type="region of interest" description="Disordered" evidence="1">
    <location>
        <begin position="122"/>
        <end position="148"/>
    </location>
</feature>
<evidence type="ECO:0000313" key="2">
    <source>
        <dbReference type="EMBL" id="AKA24926.1"/>
    </source>
</evidence>
<dbReference type="EMBL" id="CP011110">
    <property type="protein sequence ID" value="AKA24926.1"/>
    <property type="molecule type" value="Genomic_DNA"/>
</dbReference>
<accession>A0A0D5Y0U1</accession>
<name>A0A0D5Y0U1_9PSED</name>
<dbReference type="AlphaFoldDB" id="A0A0D5Y0U1"/>
<feature type="region of interest" description="Disordered" evidence="1">
    <location>
        <begin position="1"/>
        <end position="61"/>
    </location>
</feature>
<dbReference type="KEGG" id="pcz:PCL1606_34750"/>